<keyword evidence="2" id="KW-0472">Membrane</keyword>
<gene>
    <name evidence="3" type="ORF">BGAL_0684g00020</name>
</gene>
<dbReference type="OrthoDB" id="5428890at2759"/>
<keyword evidence="4" id="KW-1185">Reference proteome</keyword>
<sequence length="625" mass="71992">MVDIELTNVETRSHLSQPSAQNASIKEESSSDEHKPQFSLPSGGPDPIGKHPESSAPAHIVEATLEDKDEDLIMLPAAKLEEWLKQGIRILRESRQRTKAAVSDPEYEALENESENTGPQKVETSSARGRFSGSRFDGQLPQQSINRFLPKFGDQKRFTVTQRRFVDSFFGRARRILFHFEEVSAASPSKIRIGLRDFHPSDFDGFSYFWEFWHHNTFERSFEIIWQKYFSESFKDHLPLGAPHGQWYMALRKSWLRRRLIATAASRESIIIGTCYAQMLRNDATYLGNLTIGSVLSYCFYTGVLSREVVDEKQGIALLADIMPTFDEYLRLEHDLQPESHRPVSFGVNFRSWLLHIKTEEALAMELHEFMLIIRFLKVQSTFPVSRIDNPSSISLVVDDLNFKSLKGIGGLQLVWTEVLEEHLLLNPETKQLFVTFFGSVQSFRGSTSFSWYRSNDKPIWNAFDPTSDSETTGPRISDGVHRTWDLLNSASKDHKKLYRSIITKDGCPTEKLWKDTKKITPSEYSFLEWYHESPSHKIKIALQNRTELPYTHFSPFEHRVRILREYMDKQKPRGFRQLWRDSRDSSSYYTFWGVIIFGAVSVFLATASLAVSIAQTYASFKSLG</sequence>
<name>A0A4V4HT58_9HELO</name>
<proteinExistence type="predicted"/>
<protein>
    <submittedName>
        <fullName evidence="3">Uncharacterized protein</fullName>
    </submittedName>
</protein>
<evidence type="ECO:0000256" key="2">
    <source>
        <dbReference type="SAM" id="Phobius"/>
    </source>
</evidence>
<organism evidence="3 4">
    <name type="scientific">Botrytis galanthina</name>
    <dbReference type="NCBI Taxonomy" id="278940"/>
    <lineage>
        <taxon>Eukaryota</taxon>
        <taxon>Fungi</taxon>
        <taxon>Dikarya</taxon>
        <taxon>Ascomycota</taxon>
        <taxon>Pezizomycotina</taxon>
        <taxon>Leotiomycetes</taxon>
        <taxon>Helotiales</taxon>
        <taxon>Sclerotiniaceae</taxon>
        <taxon>Botrytis</taxon>
    </lineage>
</organism>
<feature type="transmembrane region" description="Helical" evidence="2">
    <location>
        <begin position="590"/>
        <end position="615"/>
    </location>
</feature>
<keyword evidence="2" id="KW-1133">Transmembrane helix</keyword>
<feature type="compositionally biased region" description="Acidic residues" evidence="1">
    <location>
        <begin position="105"/>
        <end position="114"/>
    </location>
</feature>
<reference evidence="3 4" key="1">
    <citation type="submission" date="2017-12" db="EMBL/GenBank/DDBJ databases">
        <title>Comparative genomics of Botrytis spp.</title>
        <authorList>
            <person name="Valero-Jimenez C.A."/>
            <person name="Tapia P."/>
            <person name="Veloso J."/>
            <person name="Silva-Moreno E."/>
            <person name="Staats M."/>
            <person name="Valdes J.H."/>
            <person name="Van Kan J.A.L."/>
        </authorList>
    </citation>
    <scope>NUCLEOTIDE SEQUENCE [LARGE SCALE GENOMIC DNA]</scope>
    <source>
        <strain evidence="3 4">MUCL435</strain>
    </source>
</reference>
<feature type="region of interest" description="Disordered" evidence="1">
    <location>
        <begin position="1"/>
        <end position="57"/>
    </location>
</feature>
<evidence type="ECO:0000256" key="1">
    <source>
        <dbReference type="SAM" id="MobiDB-lite"/>
    </source>
</evidence>
<feature type="compositionally biased region" description="Polar residues" evidence="1">
    <location>
        <begin position="8"/>
        <end position="24"/>
    </location>
</feature>
<dbReference type="EMBL" id="PQXL01000680">
    <property type="protein sequence ID" value="THV44276.1"/>
    <property type="molecule type" value="Genomic_DNA"/>
</dbReference>
<dbReference type="Proteomes" id="UP000308671">
    <property type="component" value="Unassembled WGS sequence"/>
</dbReference>
<keyword evidence="2" id="KW-0812">Transmembrane</keyword>
<comment type="caution">
    <text evidence="3">The sequence shown here is derived from an EMBL/GenBank/DDBJ whole genome shotgun (WGS) entry which is preliminary data.</text>
</comment>
<feature type="compositionally biased region" description="Low complexity" evidence="1">
    <location>
        <begin position="125"/>
        <end position="136"/>
    </location>
</feature>
<dbReference type="AlphaFoldDB" id="A0A4V4HT58"/>
<accession>A0A4V4HT58</accession>
<feature type="region of interest" description="Disordered" evidence="1">
    <location>
        <begin position="99"/>
        <end position="139"/>
    </location>
</feature>
<feature type="compositionally biased region" description="Basic and acidic residues" evidence="1">
    <location>
        <begin position="25"/>
        <end position="36"/>
    </location>
</feature>
<evidence type="ECO:0000313" key="4">
    <source>
        <dbReference type="Proteomes" id="UP000308671"/>
    </source>
</evidence>
<evidence type="ECO:0000313" key="3">
    <source>
        <dbReference type="EMBL" id="THV44276.1"/>
    </source>
</evidence>
<feature type="compositionally biased region" description="Polar residues" evidence="1">
    <location>
        <begin position="115"/>
        <end position="124"/>
    </location>
</feature>